<dbReference type="GO" id="GO:0004888">
    <property type="term" value="F:transmembrane signaling receptor activity"/>
    <property type="evidence" value="ECO:0007669"/>
    <property type="project" value="InterPro"/>
</dbReference>
<proteinExistence type="inferred from homology"/>
<feature type="domain" description="Methyl-accepting transducer" evidence="4">
    <location>
        <begin position="221"/>
        <end position="450"/>
    </location>
</feature>
<protein>
    <submittedName>
        <fullName evidence="5">Globin-coupled sensor protein</fullName>
    </submittedName>
</protein>
<dbReference type="InterPro" id="IPR051310">
    <property type="entry name" value="MCP_chemotaxis"/>
</dbReference>
<dbReference type="PRINTS" id="PR00260">
    <property type="entry name" value="CHEMTRNSDUCR"/>
</dbReference>
<keyword evidence="3" id="KW-0807">Transducer</keyword>
<dbReference type="GO" id="GO:0006935">
    <property type="term" value="P:chemotaxis"/>
    <property type="evidence" value="ECO:0007669"/>
    <property type="project" value="UniProtKB-KW"/>
</dbReference>
<dbReference type="PROSITE" id="PS50111">
    <property type="entry name" value="CHEMOTAXIS_TRANSDUC_2"/>
    <property type="match status" value="1"/>
</dbReference>
<dbReference type="GO" id="GO:0019825">
    <property type="term" value="F:oxygen binding"/>
    <property type="evidence" value="ECO:0007669"/>
    <property type="project" value="InterPro"/>
</dbReference>
<dbReference type="Gene3D" id="1.10.287.950">
    <property type="entry name" value="Methyl-accepting chemotaxis protein"/>
    <property type="match status" value="1"/>
</dbReference>
<dbReference type="CDD" id="cd01068">
    <property type="entry name" value="globin_sensor"/>
    <property type="match status" value="1"/>
</dbReference>
<geneLocation type="plasmid" evidence="5 6">
    <name>pQS-2</name>
</geneLocation>
<dbReference type="GO" id="GO:0016020">
    <property type="term" value="C:membrane"/>
    <property type="evidence" value="ECO:0007669"/>
    <property type="project" value="InterPro"/>
</dbReference>
<sequence length="486" mass="53236">MTTEARDLIRTWFDFGDENAKTLAELGQILRPNFDQILDEFYEVILNRPETAQFFEAPGLIEHAKAAQKSHWECLFSGKFDRKYLESAERVGRVHFQIQLPFLLYLGGYSEAGSKMLNLVLNRGRLGSKKKTAQQAALLMRAMMADCERVIDAYFQAQQQEQTRAMTIMTDGIKQLEQGNLTHKIRKDEGGGFPDKFDTIRISYNTLIDRWCSTIGSSTTSAHSVDEKMASTSQMTRDLADRSEQQAATLEEAVAAVSQISANTKDTSAMVFKASKKSEQNHQDAERGGAVVKQAIEAVVRIEESSEQIAKFVDVIDDISFQTNLLALNAGVEAARAGDAGRGFAVVASEVRALAARASQSASEIKSLIAASTVQVREGCELVRQTGESLKGIRMGAGSVSDLMEEIAEVISAQSQSLVEVDASMTDLGRTTQDSAALASKVFETTAGLAADSAALKQNMDGYRLRTSDSTERLMDLEYEKAERAG</sequence>
<evidence type="ECO:0000256" key="1">
    <source>
        <dbReference type="ARBA" id="ARBA00022500"/>
    </source>
</evidence>
<dbReference type="InterPro" id="IPR044398">
    <property type="entry name" value="Globin-sensor_dom"/>
</dbReference>
<evidence type="ECO:0000256" key="3">
    <source>
        <dbReference type="PROSITE-ProRule" id="PRU00284"/>
    </source>
</evidence>
<dbReference type="SUPFAM" id="SSF46458">
    <property type="entry name" value="Globin-like"/>
    <property type="match status" value="1"/>
</dbReference>
<dbReference type="KEGG" id="ppso:QPJ95_23610"/>
<evidence type="ECO:0000259" key="4">
    <source>
        <dbReference type="PROSITE" id="PS50111"/>
    </source>
</evidence>
<organism evidence="5 6">
    <name type="scientific">Parasedimentitalea psychrophila</name>
    <dbReference type="NCBI Taxonomy" id="2997337"/>
    <lineage>
        <taxon>Bacteria</taxon>
        <taxon>Pseudomonadati</taxon>
        <taxon>Pseudomonadota</taxon>
        <taxon>Alphaproteobacteria</taxon>
        <taxon>Rhodobacterales</taxon>
        <taxon>Paracoccaceae</taxon>
        <taxon>Parasedimentitalea</taxon>
    </lineage>
</organism>
<dbReference type="SMART" id="SM00283">
    <property type="entry name" value="MA"/>
    <property type="match status" value="1"/>
</dbReference>
<dbReference type="Proteomes" id="UP001238334">
    <property type="component" value="Plasmid pQS-2"/>
</dbReference>
<dbReference type="InterPro" id="IPR009050">
    <property type="entry name" value="Globin-like_sf"/>
</dbReference>
<dbReference type="Gene3D" id="1.10.490.10">
    <property type="entry name" value="Globins"/>
    <property type="match status" value="1"/>
</dbReference>
<gene>
    <name evidence="5" type="ORF">QPJ95_23610</name>
</gene>
<dbReference type="AlphaFoldDB" id="A0A9Y2P977"/>
<evidence type="ECO:0000313" key="5">
    <source>
        <dbReference type="EMBL" id="WIY27783.1"/>
    </source>
</evidence>
<evidence type="ECO:0000256" key="2">
    <source>
        <dbReference type="ARBA" id="ARBA00029447"/>
    </source>
</evidence>
<keyword evidence="6" id="KW-1185">Reference proteome</keyword>
<dbReference type="InterPro" id="IPR012292">
    <property type="entry name" value="Globin/Proto"/>
</dbReference>
<dbReference type="GO" id="GO:0020037">
    <property type="term" value="F:heme binding"/>
    <property type="evidence" value="ECO:0007669"/>
    <property type="project" value="InterPro"/>
</dbReference>
<dbReference type="InterPro" id="IPR004089">
    <property type="entry name" value="MCPsignal_dom"/>
</dbReference>
<dbReference type="GO" id="GO:0007165">
    <property type="term" value="P:signal transduction"/>
    <property type="evidence" value="ECO:0007669"/>
    <property type="project" value="UniProtKB-KW"/>
</dbReference>
<evidence type="ECO:0000313" key="6">
    <source>
        <dbReference type="Proteomes" id="UP001238334"/>
    </source>
</evidence>
<accession>A0A9Y2P977</accession>
<dbReference type="SUPFAM" id="SSF58104">
    <property type="entry name" value="Methyl-accepting chemotaxis protein (MCP) signaling domain"/>
    <property type="match status" value="1"/>
</dbReference>
<comment type="similarity">
    <text evidence="2">Belongs to the methyl-accepting chemotaxis (MCP) protein family.</text>
</comment>
<dbReference type="InterPro" id="IPR039379">
    <property type="entry name" value="Protoglobin_sensor_dom"/>
</dbReference>
<keyword evidence="5" id="KW-0614">Plasmid</keyword>
<reference evidence="5 6" key="1">
    <citation type="submission" date="2023-06" db="EMBL/GenBank/DDBJ databases">
        <title>Parasedimentitalea psychrophila sp. nov., a psychrophilic bacterium isolated from deep-sea sediment.</title>
        <authorList>
            <person name="Li A."/>
        </authorList>
    </citation>
    <scope>NUCLEOTIDE SEQUENCE [LARGE SCALE GENOMIC DNA]</scope>
    <source>
        <strain evidence="5 6">QS115</strain>
        <plasmid evidence="5 6">pQS-2</plasmid>
    </source>
</reference>
<dbReference type="EMBL" id="CP127249">
    <property type="protein sequence ID" value="WIY27783.1"/>
    <property type="molecule type" value="Genomic_DNA"/>
</dbReference>
<dbReference type="CDD" id="cd11386">
    <property type="entry name" value="MCP_signal"/>
    <property type="match status" value="1"/>
</dbReference>
<name>A0A9Y2P977_9RHOB</name>
<dbReference type="InterPro" id="IPR004090">
    <property type="entry name" value="Chemotax_Me-accpt_rcpt"/>
</dbReference>
<keyword evidence="1" id="KW-0145">Chemotaxis</keyword>
<dbReference type="PANTHER" id="PTHR43531:SF11">
    <property type="entry name" value="METHYL-ACCEPTING CHEMOTAXIS PROTEIN 3"/>
    <property type="match status" value="1"/>
</dbReference>
<dbReference type="RefSeq" id="WP_270919697.1">
    <property type="nucleotide sequence ID" value="NZ_CP127249.1"/>
</dbReference>
<dbReference type="Pfam" id="PF00015">
    <property type="entry name" value="MCPsignal"/>
    <property type="match status" value="1"/>
</dbReference>
<dbReference type="PANTHER" id="PTHR43531">
    <property type="entry name" value="PROTEIN ICFG"/>
    <property type="match status" value="1"/>
</dbReference>
<dbReference type="Pfam" id="PF11563">
    <property type="entry name" value="Protoglobin"/>
    <property type="match status" value="1"/>
</dbReference>